<keyword evidence="3" id="KW-1185">Reference proteome</keyword>
<reference evidence="3" key="1">
    <citation type="journal article" date="2019" name="Int. J. Syst. Evol. Microbiol.">
        <title>The Global Catalogue of Microorganisms (GCM) 10K type strain sequencing project: providing services to taxonomists for standard genome sequencing and annotation.</title>
        <authorList>
            <consortium name="The Broad Institute Genomics Platform"/>
            <consortium name="The Broad Institute Genome Sequencing Center for Infectious Disease"/>
            <person name="Wu L."/>
            <person name="Ma J."/>
        </authorList>
    </citation>
    <scope>NUCLEOTIDE SEQUENCE [LARGE SCALE GENOMIC DNA]</scope>
    <source>
        <strain evidence="3">JCM 18126</strain>
    </source>
</reference>
<evidence type="ECO:0000256" key="1">
    <source>
        <dbReference type="SAM" id="MobiDB-lite"/>
    </source>
</evidence>
<dbReference type="Proteomes" id="UP001501195">
    <property type="component" value="Unassembled WGS sequence"/>
</dbReference>
<dbReference type="EMBL" id="BAABIL010000478">
    <property type="protein sequence ID" value="GAA4989355.1"/>
    <property type="molecule type" value="Genomic_DNA"/>
</dbReference>
<evidence type="ECO:0000313" key="3">
    <source>
        <dbReference type="Proteomes" id="UP001501195"/>
    </source>
</evidence>
<proteinExistence type="predicted"/>
<protein>
    <submittedName>
        <fullName evidence="2">Uncharacterized protein</fullName>
    </submittedName>
</protein>
<gene>
    <name evidence="2" type="ORF">GCM10023225_28380</name>
</gene>
<organism evidence="2 3">
    <name type="scientific">Kineococcus glutinatus</name>
    <dbReference type="NCBI Taxonomy" id="1070872"/>
    <lineage>
        <taxon>Bacteria</taxon>
        <taxon>Bacillati</taxon>
        <taxon>Actinomycetota</taxon>
        <taxon>Actinomycetes</taxon>
        <taxon>Kineosporiales</taxon>
        <taxon>Kineosporiaceae</taxon>
        <taxon>Kineococcus</taxon>
    </lineage>
</organism>
<comment type="caution">
    <text evidence="2">The sequence shown here is derived from an EMBL/GenBank/DDBJ whole genome shotgun (WGS) entry which is preliminary data.</text>
</comment>
<evidence type="ECO:0000313" key="2">
    <source>
        <dbReference type="EMBL" id="GAA4989355.1"/>
    </source>
</evidence>
<accession>A0ABP9I6E5</accession>
<dbReference type="RefSeq" id="WP_425560228.1">
    <property type="nucleotide sequence ID" value="NZ_BAABIL010000478.1"/>
</dbReference>
<name>A0ABP9I6E5_9ACTN</name>
<feature type="region of interest" description="Disordered" evidence="1">
    <location>
        <begin position="1"/>
        <end position="31"/>
    </location>
</feature>
<sequence length="104" mass="10942">MTGRGKLAPAAARVAASSTWTDPDGVRMPGGDVHAWEPGTNQTACGLPLHRTGLARFPHVPWAEVQPATGGAAEEVGHVCPRCTAATTPRAARGRRWARTDPRP</sequence>